<dbReference type="EMBL" id="JANSHE010001673">
    <property type="protein sequence ID" value="KAJ3001589.1"/>
    <property type="molecule type" value="Genomic_DNA"/>
</dbReference>
<dbReference type="Proteomes" id="UP001144978">
    <property type="component" value="Unassembled WGS sequence"/>
</dbReference>
<evidence type="ECO:0000313" key="1">
    <source>
        <dbReference type="EMBL" id="KAJ3001589.1"/>
    </source>
</evidence>
<keyword evidence="2" id="KW-1185">Reference proteome</keyword>
<gene>
    <name evidence="1" type="ORF">NUW54_g6330</name>
</gene>
<reference evidence="1" key="1">
    <citation type="submission" date="2022-08" db="EMBL/GenBank/DDBJ databases">
        <title>Genome Sequence of Pycnoporus sanguineus.</title>
        <authorList>
            <person name="Buettner E."/>
        </authorList>
    </citation>
    <scope>NUCLEOTIDE SEQUENCE</scope>
    <source>
        <strain evidence="1">CG-C14</strain>
    </source>
</reference>
<protein>
    <submittedName>
        <fullName evidence="1">Uncharacterized protein</fullName>
    </submittedName>
</protein>
<proteinExistence type="predicted"/>
<organism evidence="1 2">
    <name type="scientific">Trametes sanguinea</name>
    <dbReference type="NCBI Taxonomy" id="158606"/>
    <lineage>
        <taxon>Eukaryota</taxon>
        <taxon>Fungi</taxon>
        <taxon>Dikarya</taxon>
        <taxon>Basidiomycota</taxon>
        <taxon>Agaricomycotina</taxon>
        <taxon>Agaricomycetes</taxon>
        <taxon>Polyporales</taxon>
        <taxon>Polyporaceae</taxon>
        <taxon>Trametes</taxon>
    </lineage>
</organism>
<accession>A0ACC1PU08</accession>
<name>A0ACC1PU08_9APHY</name>
<sequence length="294" mass="31970">MGSTKGRLFCFDAGLAKRFDLELQPGANNFLPATGILARDWSKQATGRNAYAAGDGPSCVGSTETLRSISVSVRRRRREGEVVAGGQREDEGDIGERAYTVRDIESTNLSAQYHGGESGFDVEAKDFAESGMRRNRERSTSHGRRKTGTMAGLVPGESFGPALALDRLSCDDGIHERRTRDTRHLSKGSTVYLPVEVDGALFSIGDGHAAQGDGEVCGTAIETPMQVTVRLTVVKDKPYVKTPHFTTHSPHGRDEEYYCTTGVDCFRSRKEPLSWSRSIGSSRLRHACALPQSG</sequence>
<comment type="caution">
    <text evidence="1">The sequence shown here is derived from an EMBL/GenBank/DDBJ whole genome shotgun (WGS) entry which is preliminary data.</text>
</comment>
<evidence type="ECO:0000313" key="2">
    <source>
        <dbReference type="Proteomes" id="UP001144978"/>
    </source>
</evidence>